<gene>
    <name evidence="3" type="ORF">HNQ70_002974</name>
</gene>
<comment type="caution">
    <text evidence="3">The sequence shown here is derived from an EMBL/GenBank/DDBJ whole genome shotgun (WGS) entry which is preliminary data.</text>
</comment>
<organism evidence="3 4">
    <name type="scientific">Quisquiliibacterium transsilvanicum</name>
    <dbReference type="NCBI Taxonomy" id="1549638"/>
    <lineage>
        <taxon>Bacteria</taxon>
        <taxon>Pseudomonadati</taxon>
        <taxon>Pseudomonadota</taxon>
        <taxon>Betaproteobacteria</taxon>
        <taxon>Burkholderiales</taxon>
        <taxon>Burkholderiaceae</taxon>
        <taxon>Quisquiliibacterium</taxon>
    </lineage>
</organism>
<dbReference type="InterPro" id="IPR030802">
    <property type="entry name" value="Permease_MalE"/>
</dbReference>
<keyword evidence="4" id="KW-1185">Reference proteome</keyword>
<accession>A0A7W8M9E3</accession>
<dbReference type="RefSeq" id="WP_183968996.1">
    <property type="nucleotide sequence ID" value="NZ_BAABEW010000024.1"/>
</dbReference>
<feature type="region of interest" description="Disordered" evidence="1">
    <location>
        <begin position="1"/>
        <end position="22"/>
    </location>
</feature>
<dbReference type="GO" id="GO:0043190">
    <property type="term" value="C:ATP-binding cassette (ABC) transporter complex"/>
    <property type="evidence" value="ECO:0007669"/>
    <property type="project" value="InterPro"/>
</dbReference>
<keyword evidence="2" id="KW-0472">Membrane</keyword>
<dbReference type="AlphaFoldDB" id="A0A7W8M9E3"/>
<reference evidence="3 4" key="1">
    <citation type="submission" date="2020-08" db="EMBL/GenBank/DDBJ databases">
        <title>Genomic Encyclopedia of Type Strains, Phase IV (KMG-IV): sequencing the most valuable type-strain genomes for metagenomic binning, comparative biology and taxonomic classification.</title>
        <authorList>
            <person name="Goeker M."/>
        </authorList>
    </citation>
    <scope>NUCLEOTIDE SEQUENCE [LARGE SCALE GENOMIC DNA]</scope>
    <source>
        <strain evidence="3 4">DSM 29781</strain>
    </source>
</reference>
<evidence type="ECO:0000256" key="1">
    <source>
        <dbReference type="SAM" id="MobiDB-lite"/>
    </source>
</evidence>
<evidence type="ECO:0000313" key="4">
    <source>
        <dbReference type="Proteomes" id="UP000532440"/>
    </source>
</evidence>
<dbReference type="GO" id="GO:0005548">
    <property type="term" value="F:phospholipid transporter activity"/>
    <property type="evidence" value="ECO:0007669"/>
    <property type="project" value="TreeGrafter"/>
</dbReference>
<feature type="transmembrane region" description="Helical" evidence="2">
    <location>
        <begin position="64"/>
        <end position="86"/>
    </location>
</feature>
<dbReference type="Proteomes" id="UP000532440">
    <property type="component" value="Unassembled WGS sequence"/>
</dbReference>
<keyword evidence="2" id="KW-1133">Transmembrane helix</keyword>
<evidence type="ECO:0000256" key="2">
    <source>
        <dbReference type="SAM" id="Phobius"/>
    </source>
</evidence>
<feature type="compositionally biased region" description="Pro residues" evidence="1">
    <location>
        <begin position="10"/>
        <end position="19"/>
    </location>
</feature>
<protein>
    <submittedName>
        <fullName evidence="3">Phospholipid/cholesterol/gamma-HCH transport system permease protein</fullName>
    </submittedName>
</protein>
<dbReference type="Pfam" id="PF02405">
    <property type="entry name" value="MlaE"/>
    <property type="match status" value="1"/>
</dbReference>
<sequence>MASPQTTPAPAEPPPPAPWQPEASVRERAEAWWQALRFAALTLATALSPDAYDREMRRATARQVVLSAWPALPGFLAACAVLSLVLVRIVVDTAQSYGLSQYALELAVRVLVIEVIPLLAALSVALRSGAAMSTHVALKHVRGDFEAMRARGQDPVRHAFAPRAFGSVVAVMLLAWLSSAIAMLIAYLVMYGLSPWALDPYLRIIGQVFAPVVVTGLALKTLFFGLAVAAIPVSAALSIPRNLRLVPAAIRDGMARLGVALVAIEVGSLAVMYA</sequence>
<dbReference type="EMBL" id="JACHGB010000005">
    <property type="protein sequence ID" value="MBB5272951.1"/>
    <property type="molecule type" value="Genomic_DNA"/>
</dbReference>
<keyword evidence="2" id="KW-0812">Transmembrane</keyword>
<name>A0A7W8M9E3_9BURK</name>
<feature type="transmembrane region" description="Helical" evidence="2">
    <location>
        <begin position="208"/>
        <end position="233"/>
    </location>
</feature>
<feature type="transmembrane region" description="Helical" evidence="2">
    <location>
        <begin position="164"/>
        <end position="188"/>
    </location>
</feature>
<evidence type="ECO:0000313" key="3">
    <source>
        <dbReference type="EMBL" id="MBB5272951.1"/>
    </source>
</evidence>
<dbReference type="PANTHER" id="PTHR30188">
    <property type="entry name" value="ABC TRANSPORTER PERMEASE PROTEIN-RELATED"/>
    <property type="match status" value="1"/>
</dbReference>
<feature type="transmembrane region" description="Helical" evidence="2">
    <location>
        <begin position="106"/>
        <end position="126"/>
    </location>
</feature>
<proteinExistence type="predicted"/>